<dbReference type="Proteomes" id="UP000198948">
    <property type="component" value="Unassembled WGS sequence"/>
</dbReference>
<dbReference type="FunFam" id="3.40.50.620:FF:000021">
    <property type="entry name" value="Riboflavin biosynthesis protein"/>
    <property type="match status" value="1"/>
</dbReference>
<keyword evidence="6 15" id="KW-0808">Transferase</keyword>
<comment type="catalytic activity">
    <reaction evidence="13 15">
        <text>riboflavin + ATP = FMN + ADP + H(+)</text>
        <dbReference type="Rhea" id="RHEA:14357"/>
        <dbReference type="ChEBI" id="CHEBI:15378"/>
        <dbReference type="ChEBI" id="CHEBI:30616"/>
        <dbReference type="ChEBI" id="CHEBI:57986"/>
        <dbReference type="ChEBI" id="CHEBI:58210"/>
        <dbReference type="ChEBI" id="CHEBI:456216"/>
        <dbReference type="EC" id="2.7.1.26"/>
    </reaction>
</comment>
<evidence type="ECO:0000313" key="17">
    <source>
        <dbReference type="EMBL" id="SER76126.1"/>
    </source>
</evidence>
<keyword evidence="12" id="KW-0511">Multifunctional enzyme</keyword>
<accession>A0A1H9RTT9</accession>
<keyword evidence="18" id="KW-1185">Reference proteome</keyword>
<dbReference type="PANTHER" id="PTHR22749">
    <property type="entry name" value="RIBOFLAVIN KINASE/FMN ADENYLYLTRANSFERASE"/>
    <property type="match status" value="1"/>
</dbReference>
<comment type="similarity">
    <text evidence="15">Belongs to the ribF family.</text>
</comment>
<evidence type="ECO:0000259" key="16">
    <source>
        <dbReference type="SMART" id="SM00904"/>
    </source>
</evidence>
<evidence type="ECO:0000256" key="11">
    <source>
        <dbReference type="ARBA" id="ARBA00022840"/>
    </source>
</evidence>
<evidence type="ECO:0000256" key="5">
    <source>
        <dbReference type="ARBA" id="ARBA00022643"/>
    </source>
</evidence>
<dbReference type="EMBL" id="FOHA01000005">
    <property type="protein sequence ID" value="SER76126.1"/>
    <property type="molecule type" value="Genomic_DNA"/>
</dbReference>
<evidence type="ECO:0000256" key="1">
    <source>
        <dbReference type="ARBA" id="ARBA00002121"/>
    </source>
</evidence>
<dbReference type="InterPro" id="IPR023465">
    <property type="entry name" value="Riboflavin_kinase_dom_sf"/>
</dbReference>
<dbReference type="PIRSF" id="PIRSF004491">
    <property type="entry name" value="FAD_Synth"/>
    <property type="match status" value="1"/>
</dbReference>
<dbReference type="InterPro" id="IPR002606">
    <property type="entry name" value="Riboflavin_kinase_bac"/>
</dbReference>
<dbReference type="GO" id="GO:0003919">
    <property type="term" value="F:FMN adenylyltransferase activity"/>
    <property type="evidence" value="ECO:0007669"/>
    <property type="project" value="UniProtKB-UniRule"/>
</dbReference>
<dbReference type="RefSeq" id="WP_092651162.1">
    <property type="nucleotide sequence ID" value="NZ_FOHA01000005.1"/>
</dbReference>
<dbReference type="Pfam" id="PF06574">
    <property type="entry name" value="FAD_syn"/>
    <property type="match status" value="1"/>
</dbReference>
<proteinExistence type="inferred from homology"/>
<keyword evidence="10 15" id="KW-0274">FAD</keyword>
<keyword evidence="11 15" id="KW-0067">ATP-binding</keyword>
<keyword evidence="7 15" id="KW-0548">Nucleotidyltransferase</keyword>
<evidence type="ECO:0000256" key="2">
    <source>
        <dbReference type="ARBA" id="ARBA00004726"/>
    </source>
</evidence>
<evidence type="ECO:0000256" key="9">
    <source>
        <dbReference type="ARBA" id="ARBA00022777"/>
    </source>
</evidence>
<name>A0A1H9RTT9_9LACT</name>
<evidence type="ECO:0000256" key="3">
    <source>
        <dbReference type="ARBA" id="ARBA00005201"/>
    </source>
</evidence>
<evidence type="ECO:0000313" key="18">
    <source>
        <dbReference type="Proteomes" id="UP000198948"/>
    </source>
</evidence>
<reference evidence="17 18" key="1">
    <citation type="submission" date="2016-10" db="EMBL/GenBank/DDBJ databases">
        <authorList>
            <person name="de Groot N.N."/>
        </authorList>
    </citation>
    <scope>NUCLEOTIDE SEQUENCE [LARGE SCALE GENOMIC DNA]</scope>
    <source>
        <strain evidence="17 18">DSM 13760</strain>
    </source>
</reference>
<dbReference type="InterPro" id="IPR004821">
    <property type="entry name" value="Cyt_trans-like"/>
</dbReference>
<dbReference type="InterPro" id="IPR015865">
    <property type="entry name" value="Riboflavin_kinase_bac/euk"/>
</dbReference>
<dbReference type="GO" id="GO:0009231">
    <property type="term" value="P:riboflavin biosynthetic process"/>
    <property type="evidence" value="ECO:0007669"/>
    <property type="project" value="InterPro"/>
</dbReference>
<organism evidence="17 18">
    <name type="scientific">Isobaculum melis</name>
    <dbReference type="NCBI Taxonomy" id="142588"/>
    <lineage>
        <taxon>Bacteria</taxon>
        <taxon>Bacillati</taxon>
        <taxon>Bacillota</taxon>
        <taxon>Bacilli</taxon>
        <taxon>Lactobacillales</taxon>
        <taxon>Carnobacteriaceae</taxon>
        <taxon>Isobaculum</taxon>
    </lineage>
</organism>
<evidence type="ECO:0000256" key="4">
    <source>
        <dbReference type="ARBA" id="ARBA00022630"/>
    </source>
</evidence>
<feature type="domain" description="Riboflavin kinase" evidence="16">
    <location>
        <begin position="186"/>
        <end position="311"/>
    </location>
</feature>
<dbReference type="FunFam" id="2.40.30.30:FF:000003">
    <property type="entry name" value="Riboflavin biosynthesis protein"/>
    <property type="match status" value="1"/>
</dbReference>
<dbReference type="Gene3D" id="3.40.50.620">
    <property type="entry name" value="HUPs"/>
    <property type="match status" value="1"/>
</dbReference>
<evidence type="ECO:0000256" key="15">
    <source>
        <dbReference type="PIRNR" id="PIRNR004491"/>
    </source>
</evidence>
<dbReference type="EC" id="2.7.1.26" evidence="15"/>
<dbReference type="Gene3D" id="2.40.30.30">
    <property type="entry name" value="Riboflavin kinase-like"/>
    <property type="match status" value="1"/>
</dbReference>
<sequence length="312" mass="35473">MEIIHIHHPYEATRIPADKVVLVLGFFDGVHKGHQALIEKAKELSKEKNLKVAVMTFDPHPSVVFQKIDPEKMKYLSTLSIKEDLMAALGVEILYEVQFTSSFAKLTPEEFVEDYIIGLNAEHIVAGFDYTYGPKDIANMERLPGYAKGRFGISMIEKQTLNDEKISSTRIRLALDAGHLEEANRLLGYEYTMRGRVVHGDARGRTLGFPTANIQIEQGVHVPRIGVYAVKILVNRTWHHGMASIGYNVTFEADRPMTVEVYILDFDEDIYGEPVSVAWCHYLRDEIKFSGIEPLITQLKQDEVDTRAFFKK</sequence>
<comment type="pathway">
    <text evidence="2 15">Cofactor biosynthesis; FAD biosynthesis; FAD from FMN: step 1/1.</text>
</comment>
<evidence type="ECO:0000256" key="12">
    <source>
        <dbReference type="ARBA" id="ARBA00023268"/>
    </source>
</evidence>
<dbReference type="InterPro" id="IPR015864">
    <property type="entry name" value="FAD_synthase"/>
</dbReference>
<dbReference type="GO" id="GO:0006747">
    <property type="term" value="P:FAD biosynthetic process"/>
    <property type="evidence" value="ECO:0007669"/>
    <property type="project" value="UniProtKB-UniRule"/>
</dbReference>
<dbReference type="InterPro" id="IPR014729">
    <property type="entry name" value="Rossmann-like_a/b/a_fold"/>
</dbReference>
<dbReference type="SUPFAM" id="SSF82114">
    <property type="entry name" value="Riboflavin kinase-like"/>
    <property type="match status" value="1"/>
</dbReference>
<dbReference type="OrthoDB" id="9803667at2"/>
<dbReference type="CDD" id="cd02064">
    <property type="entry name" value="FAD_synthetase_N"/>
    <property type="match status" value="1"/>
</dbReference>
<dbReference type="Pfam" id="PF01687">
    <property type="entry name" value="Flavokinase"/>
    <property type="match status" value="1"/>
</dbReference>
<dbReference type="UniPathway" id="UPA00277">
    <property type="reaction ID" value="UER00407"/>
</dbReference>
<dbReference type="EC" id="2.7.7.2" evidence="15"/>
<dbReference type="UniPathway" id="UPA00276">
    <property type="reaction ID" value="UER00406"/>
</dbReference>
<evidence type="ECO:0000256" key="14">
    <source>
        <dbReference type="ARBA" id="ARBA00049494"/>
    </source>
</evidence>
<keyword evidence="9 15" id="KW-0418">Kinase</keyword>
<evidence type="ECO:0000256" key="10">
    <source>
        <dbReference type="ARBA" id="ARBA00022827"/>
    </source>
</evidence>
<gene>
    <name evidence="17" type="ORF">SAMN04488559_10573</name>
</gene>
<protein>
    <recommendedName>
        <fullName evidence="15">Riboflavin biosynthesis protein</fullName>
    </recommendedName>
    <domain>
        <recommendedName>
            <fullName evidence="15">Riboflavin kinase</fullName>
            <ecNumber evidence="15">2.7.1.26</ecNumber>
        </recommendedName>
        <alternativeName>
            <fullName evidence="15">Flavokinase</fullName>
        </alternativeName>
    </domain>
    <domain>
        <recommendedName>
            <fullName evidence="15">FMN adenylyltransferase</fullName>
            <ecNumber evidence="15">2.7.7.2</ecNumber>
        </recommendedName>
        <alternativeName>
            <fullName evidence="15">FAD pyrophosphorylase</fullName>
        </alternativeName>
        <alternativeName>
            <fullName evidence="15">FAD synthase</fullName>
        </alternativeName>
    </domain>
</protein>
<dbReference type="GO" id="GO:0005524">
    <property type="term" value="F:ATP binding"/>
    <property type="evidence" value="ECO:0007669"/>
    <property type="project" value="UniProtKB-UniRule"/>
</dbReference>
<dbReference type="AlphaFoldDB" id="A0A1H9RTT9"/>
<keyword evidence="4 15" id="KW-0285">Flavoprotein</keyword>
<dbReference type="InterPro" id="IPR023468">
    <property type="entry name" value="Riboflavin_kinase"/>
</dbReference>
<dbReference type="PANTHER" id="PTHR22749:SF6">
    <property type="entry name" value="RIBOFLAVIN KINASE"/>
    <property type="match status" value="1"/>
</dbReference>
<comment type="pathway">
    <text evidence="3 15">Cofactor biosynthesis; FMN biosynthesis; FMN from riboflavin (ATP route): step 1/1.</text>
</comment>
<dbReference type="NCBIfam" id="TIGR00125">
    <property type="entry name" value="cyt_tran_rel"/>
    <property type="match status" value="1"/>
</dbReference>
<dbReference type="SUPFAM" id="SSF52374">
    <property type="entry name" value="Nucleotidylyl transferase"/>
    <property type="match status" value="1"/>
</dbReference>
<dbReference type="SMART" id="SM00904">
    <property type="entry name" value="Flavokinase"/>
    <property type="match status" value="1"/>
</dbReference>
<comment type="function">
    <text evidence="1">Catalyzes the phosphorylation of riboflavin to FMN followed by the adenylation of FMN to FAD.</text>
</comment>
<comment type="catalytic activity">
    <reaction evidence="14 15">
        <text>FMN + ATP + H(+) = FAD + diphosphate</text>
        <dbReference type="Rhea" id="RHEA:17237"/>
        <dbReference type="ChEBI" id="CHEBI:15378"/>
        <dbReference type="ChEBI" id="CHEBI:30616"/>
        <dbReference type="ChEBI" id="CHEBI:33019"/>
        <dbReference type="ChEBI" id="CHEBI:57692"/>
        <dbReference type="ChEBI" id="CHEBI:58210"/>
        <dbReference type="EC" id="2.7.7.2"/>
    </reaction>
</comment>
<evidence type="ECO:0000256" key="8">
    <source>
        <dbReference type="ARBA" id="ARBA00022741"/>
    </source>
</evidence>
<keyword evidence="5 15" id="KW-0288">FMN</keyword>
<dbReference type="NCBIfam" id="TIGR00083">
    <property type="entry name" value="ribF"/>
    <property type="match status" value="1"/>
</dbReference>
<evidence type="ECO:0000256" key="6">
    <source>
        <dbReference type="ARBA" id="ARBA00022679"/>
    </source>
</evidence>
<evidence type="ECO:0000256" key="13">
    <source>
        <dbReference type="ARBA" id="ARBA00047880"/>
    </source>
</evidence>
<dbReference type="GO" id="GO:0009398">
    <property type="term" value="P:FMN biosynthetic process"/>
    <property type="evidence" value="ECO:0007669"/>
    <property type="project" value="UniProtKB-UniRule"/>
</dbReference>
<evidence type="ECO:0000256" key="7">
    <source>
        <dbReference type="ARBA" id="ARBA00022695"/>
    </source>
</evidence>
<keyword evidence="8 15" id="KW-0547">Nucleotide-binding</keyword>
<dbReference type="GO" id="GO:0008531">
    <property type="term" value="F:riboflavin kinase activity"/>
    <property type="evidence" value="ECO:0007669"/>
    <property type="project" value="UniProtKB-UniRule"/>
</dbReference>
<dbReference type="STRING" id="142588.SAMN04488559_10573"/>